<dbReference type="OMA" id="RIAINQM"/>
<dbReference type="PANTHER" id="PTHR22663">
    <property type="entry name" value="RING FINGER PROTEIN NARYA-RELATED"/>
    <property type="match status" value="1"/>
</dbReference>
<dbReference type="Proteomes" id="UP000076408">
    <property type="component" value="Unassembled WGS sequence"/>
</dbReference>
<accession>A0A182YJK4</accession>
<evidence type="ECO:0000313" key="6">
    <source>
        <dbReference type="EnsemblMetazoa" id="ASTEI08640-PA"/>
    </source>
</evidence>
<dbReference type="VEuPathDB" id="VectorBase:ASTE010362"/>
<dbReference type="VEuPathDB" id="VectorBase:ASTEI08640"/>
<dbReference type="InterPro" id="IPR013083">
    <property type="entry name" value="Znf_RING/FYVE/PHD"/>
</dbReference>
<dbReference type="PROSITE" id="PS00518">
    <property type="entry name" value="ZF_RING_1"/>
    <property type="match status" value="1"/>
</dbReference>
<dbReference type="VEuPathDB" id="VectorBase:ASTEI20_036308"/>
<reference evidence="7" key="1">
    <citation type="journal article" date="2014" name="Genome Biol.">
        <title>Genome analysis of a major urban malaria vector mosquito, Anopheles stephensi.</title>
        <authorList>
            <person name="Jiang X."/>
            <person name="Peery A."/>
            <person name="Hall A.B."/>
            <person name="Sharma A."/>
            <person name="Chen X.G."/>
            <person name="Waterhouse R.M."/>
            <person name="Komissarov A."/>
            <person name="Riehle M.M."/>
            <person name="Shouche Y."/>
            <person name="Sharakhova M.V."/>
            <person name="Lawson D."/>
            <person name="Pakpour N."/>
            <person name="Arensburger P."/>
            <person name="Davidson V.L."/>
            <person name="Eiglmeier K."/>
            <person name="Emrich S."/>
            <person name="George P."/>
            <person name="Kennedy R.C."/>
            <person name="Mane S.P."/>
            <person name="Maslen G."/>
            <person name="Oringanje C."/>
            <person name="Qi Y."/>
            <person name="Settlage R."/>
            <person name="Tojo M."/>
            <person name="Tubio J.M."/>
            <person name="Unger M.F."/>
            <person name="Wang B."/>
            <person name="Vernick K.D."/>
            <person name="Ribeiro J.M."/>
            <person name="James A.A."/>
            <person name="Michel K."/>
            <person name="Riehle M.A."/>
            <person name="Luckhart S."/>
            <person name="Sharakhov I.V."/>
            <person name="Tu Z."/>
        </authorList>
    </citation>
    <scope>NUCLEOTIDE SEQUENCE [LARGE SCALE GENOMIC DNA]</scope>
    <source>
        <strain evidence="7">Indian</strain>
    </source>
</reference>
<keyword evidence="7" id="KW-1185">Reference proteome</keyword>
<dbReference type="PROSITE" id="PS50089">
    <property type="entry name" value="ZF_RING_2"/>
    <property type="match status" value="1"/>
</dbReference>
<keyword evidence="1" id="KW-0479">Metal-binding</keyword>
<dbReference type="PANTHER" id="PTHR22663:SF17">
    <property type="entry name" value="RING FINGER PROTEIN NARYA-RELATED"/>
    <property type="match status" value="1"/>
</dbReference>
<evidence type="ECO:0000256" key="1">
    <source>
        <dbReference type="ARBA" id="ARBA00022723"/>
    </source>
</evidence>
<reference evidence="6" key="2">
    <citation type="submission" date="2020-05" db="UniProtKB">
        <authorList>
            <consortium name="EnsemblMetazoa"/>
        </authorList>
    </citation>
    <scope>IDENTIFICATION</scope>
    <source>
        <strain evidence="6">Indian</strain>
    </source>
</reference>
<evidence type="ECO:0000256" key="3">
    <source>
        <dbReference type="ARBA" id="ARBA00022833"/>
    </source>
</evidence>
<evidence type="ECO:0000256" key="4">
    <source>
        <dbReference type="ARBA" id="ARBA00023254"/>
    </source>
</evidence>
<keyword evidence="4" id="KW-0469">Meiosis</keyword>
<dbReference type="GO" id="GO:0000795">
    <property type="term" value="C:synaptonemal complex"/>
    <property type="evidence" value="ECO:0007669"/>
    <property type="project" value="InterPro"/>
</dbReference>
<feature type="compositionally biased region" description="Low complexity" evidence="5">
    <location>
        <begin position="195"/>
        <end position="205"/>
    </location>
</feature>
<feature type="compositionally biased region" description="Polar residues" evidence="5">
    <location>
        <begin position="290"/>
        <end position="321"/>
    </location>
</feature>
<dbReference type="Pfam" id="PF14634">
    <property type="entry name" value="zf-RING_5"/>
    <property type="match status" value="1"/>
</dbReference>
<dbReference type="AlphaFoldDB" id="A0A182YJK4"/>
<protein>
    <submittedName>
        <fullName evidence="6">RING-type domain-containing protein</fullName>
    </submittedName>
</protein>
<dbReference type="GO" id="GO:0007131">
    <property type="term" value="P:reciprocal meiotic recombination"/>
    <property type="evidence" value="ECO:0007669"/>
    <property type="project" value="InterPro"/>
</dbReference>
<feature type="region of interest" description="Disordered" evidence="5">
    <location>
        <begin position="262"/>
        <end position="321"/>
    </location>
</feature>
<dbReference type="SUPFAM" id="SSF57850">
    <property type="entry name" value="RING/U-box"/>
    <property type="match status" value="1"/>
</dbReference>
<keyword evidence="3" id="KW-0862">Zinc</keyword>
<dbReference type="Gene3D" id="3.30.40.10">
    <property type="entry name" value="Zinc/RING finger domain, C3HC4 (zinc finger)"/>
    <property type="match status" value="1"/>
</dbReference>
<dbReference type="InterPro" id="IPR001841">
    <property type="entry name" value="Znf_RING"/>
</dbReference>
<feature type="compositionally biased region" description="Low complexity" evidence="5">
    <location>
        <begin position="270"/>
        <end position="279"/>
    </location>
</feature>
<evidence type="ECO:0000256" key="2">
    <source>
        <dbReference type="ARBA" id="ARBA00022771"/>
    </source>
</evidence>
<dbReference type="InterPro" id="IPR042123">
    <property type="entry name" value="Zip3/RNF212-like"/>
</dbReference>
<dbReference type="GO" id="GO:0016925">
    <property type="term" value="P:protein sumoylation"/>
    <property type="evidence" value="ECO:0007669"/>
    <property type="project" value="TreeGrafter"/>
</dbReference>
<dbReference type="GO" id="GO:0008270">
    <property type="term" value="F:zinc ion binding"/>
    <property type="evidence" value="ECO:0007669"/>
    <property type="project" value="UniProtKB-KW"/>
</dbReference>
<dbReference type="GO" id="GO:0019789">
    <property type="term" value="F:SUMO transferase activity"/>
    <property type="evidence" value="ECO:0007669"/>
    <property type="project" value="InterPro"/>
</dbReference>
<evidence type="ECO:0000313" key="7">
    <source>
        <dbReference type="Proteomes" id="UP000076408"/>
    </source>
</evidence>
<evidence type="ECO:0000256" key="5">
    <source>
        <dbReference type="SAM" id="MobiDB-lite"/>
    </source>
</evidence>
<name>A0A182YJK4_ANOST</name>
<dbReference type="InterPro" id="IPR017907">
    <property type="entry name" value="Znf_RING_CS"/>
</dbReference>
<keyword evidence="2" id="KW-0863">Zinc-finger</keyword>
<proteinExistence type="predicted"/>
<feature type="compositionally biased region" description="Basic and acidic residues" evidence="5">
    <location>
        <begin position="179"/>
        <end position="194"/>
    </location>
</feature>
<organism evidence="6 7">
    <name type="scientific">Anopheles stephensi</name>
    <name type="common">Indo-Pakistan malaria mosquito</name>
    <dbReference type="NCBI Taxonomy" id="30069"/>
    <lineage>
        <taxon>Eukaryota</taxon>
        <taxon>Metazoa</taxon>
        <taxon>Ecdysozoa</taxon>
        <taxon>Arthropoda</taxon>
        <taxon>Hexapoda</taxon>
        <taxon>Insecta</taxon>
        <taxon>Pterygota</taxon>
        <taxon>Neoptera</taxon>
        <taxon>Endopterygota</taxon>
        <taxon>Diptera</taxon>
        <taxon>Nematocera</taxon>
        <taxon>Culicoidea</taxon>
        <taxon>Culicidae</taxon>
        <taxon>Anophelinae</taxon>
        <taxon>Anopheles</taxon>
    </lineage>
</organism>
<feature type="compositionally biased region" description="Polar residues" evidence="5">
    <location>
        <begin position="168"/>
        <end position="177"/>
    </location>
</feature>
<dbReference type="GO" id="GO:0007129">
    <property type="term" value="P:homologous chromosome pairing at meiosis"/>
    <property type="evidence" value="ECO:0007669"/>
    <property type="project" value="TreeGrafter"/>
</dbReference>
<sequence>MSVTRWIHCNSCFHLLSRKERKFYHLSCRHVLCKQCMAKTNRGTICPICQKPLERFTELSNQMDRKEKMYYDPGCLKVLSVAYQSVVFQHRQRENMIRGILRCRIAINQMKEMEDTMRQKIVETQRRYEKFRTYRRNLQETMRQMSPRYPGGPMVGDPTTRRPALQPATPNHPSSALSNRRDDDPSSRRYDQRRTTTPTSTISSSFVESFGTPPSVTDGSFKRQHVTTMNSQRGNTGAARQVMVEGAKQGLTGIDAFANDSGISGMQTPSSSLSFGGSSRVAAQPRHQQHQYLTPSTPSTPARYQSYLHHNQMLSSINPRP</sequence>
<dbReference type="STRING" id="30069.A0A182YJK4"/>
<dbReference type="EnsemblMetazoa" id="ASTEI08640-RA">
    <property type="protein sequence ID" value="ASTEI08640-PA"/>
    <property type="gene ID" value="ASTEI08640"/>
</dbReference>
<feature type="region of interest" description="Disordered" evidence="5">
    <location>
        <begin position="140"/>
        <end position="222"/>
    </location>
</feature>